<name>A0AAN6SA63_9PEZI</name>
<evidence type="ECO:0000256" key="1">
    <source>
        <dbReference type="ARBA" id="ARBA00005184"/>
    </source>
</evidence>
<dbReference type="InterPro" id="IPR000070">
    <property type="entry name" value="Pectinesterase_cat"/>
</dbReference>
<keyword evidence="4 8" id="KW-0378">Hydrolase</keyword>
<comment type="similarity">
    <text evidence="2">Belongs to the pectinesterase family.</text>
</comment>
<reference evidence="11" key="1">
    <citation type="journal article" date="2023" name="Mol. Phylogenet. Evol.">
        <title>Genome-scale phylogeny and comparative genomics of the fungal order Sordariales.</title>
        <authorList>
            <person name="Hensen N."/>
            <person name="Bonometti L."/>
            <person name="Westerberg I."/>
            <person name="Brannstrom I.O."/>
            <person name="Guillou S."/>
            <person name="Cros-Aarteil S."/>
            <person name="Calhoun S."/>
            <person name="Haridas S."/>
            <person name="Kuo A."/>
            <person name="Mondo S."/>
            <person name="Pangilinan J."/>
            <person name="Riley R."/>
            <person name="LaButti K."/>
            <person name="Andreopoulos B."/>
            <person name="Lipzen A."/>
            <person name="Chen C."/>
            <person name="Yan M."/>
            <person name="Daum C."/>
            <person name="Ng V."/>
            <person name="Clum A."/>
            <person name="Steindorff A."/>
            <person name="Ohm R.A."/>
            <person name="Martin F."/>
            <person name="Silar P."/>
            <person name="Natvig D.O."/>
            <person name="Lalanne C."/>
            <person name="Gautier V."/>
            <person name="Ament-Velasquez S.L."/>
            <person name="Kruys A."/>
            <person name="Hutchinson M.I."/>
            <person name="Powell A.J."/>
            <person name="Barry K."/>
            <person name="Miller A.N."/>
            <person name="Grigoriev I.V."/>
            <person name="Debuchy R."/>
            <person name="Gladieux P."/>
            <person name="Hiltunen Thoren M."/>
            <person name="Johannesson H."/>
        </authorList>
    </citation>
    <scope>NUCLEOTIDE SEQUENCE [LARGE SCALE GENOMIC DNA]</scope>
    <source>
        <strain evidence="11">CBS 340.73</strain>
    </source>
</reference>
<dbReference type="GO" id="GO:0042545">
    <property type="term" value="P:cell wall modification"/>
    <property type="evidence" value="ECO:0007669"/>
    <property type="project" value="UniProtKB-UniRule"/>
</dbReference>
<dbReference type="GO" id="GO:0045490">
    <property type="term" value="P:pectin catabolic process"/>
    <property type="evidence" value="ECO:0007669"/>
    <property type="project" value="UniProtKB-UniRule"/>
</dbReference>
<dbReference type="SUPFAM" id="SSF51126">
    <property type="entry name" value="Pectin lyase-like"/>
    <property type="match status" value="1"/>
</dbReference>
<dbReference type="PROSITE" id="PS00503">
    <property type="entry name" value="PECTINESTERASE_2"/>
    <property type="match status" value="1"/>
</dbReference>
<evidence type="ECO:0000313" key="10">
    <source>
        <dbReference type="EMBL" id="KAK3945486.1"/>
    </source>
</evidence>
<dbReference type="InterPro" id="IPR033131">
    <property type="entry name" value="Pectinesterase_Asp_AS"/>
</dbReference>
<dbReference type="PANTHER" id="PTHR31321">
    <property type="entry name" value="ACYL-COA THIOESTER HYDROLASE YBHC-RELATED"/>
    <property type="match status" value="1"/>
</dbReference>
<feature type="domain" description="Pectinesterase catalytic" evidence="9">
    <location>
        <begin position="13"/>
        <end position="155"/>
    </location>
</feature>
<protein>
    <recommendedName>
        <fullName evidence="3 8">Pectinesterase</fullName>
        <ecNumber evidence="3 8">3.1.1.11</ecNumber>
    </recommendedName>
</protein>
<evidence type="ECO:0000256" key="7">
    <source>
        <dbReference type="PROSITE-ProRule" id="PRU10040"/>
    </source>
</evidence>
<dbReference type="GO" id="GO:0030599">
    <property type="term" value="F:pectinesterase activity"/>
    <property type="evidence" value="ECO:0007669"/>
    <property type="project" value="UniProtKB-UniRule"/>
</dbReference>
<organism evidence="10 11">
    <name type="scientific">Diplogelasinospora grovesii</name>
    <dbReference type="NCBI Taxonomy" id="303347"/>
    <lineage>
        <taxon>Eukaryota</taxon>
        <taxon>Fungi</taxon>
        <taxon>Dikarya</taxon>
        <taxon>Ascomycota</taxon>
        <taxon>Pezizomycotina</taxon>
        <taxon>Sordariomycetes</taxon>
        <taxon>Sordariomycetidae</taxon>
        <taxon>Sordariales</taxon>
        <taxon>Diplogelasinosporaceae</taxon>
        <taxon>Diplogelasinospora</taxon>
    </lineage>
</organism>
<keyword evidence="8" id="KW-0964">Secreted</keyword>
<keyword evidence="11" id="KW-1185">Reference proteome</keyword>
<dbReference type="InterPro" id="IPR012334">
    <property type="entry name" value="Pectin_lyas_fold"/>
</dbReference>
<comment type="function">
    <text evidence="8">Involved in maceration and soft-rotting of plant tissue.</text>
</comment>
<gene>
    <name evidence="10" type="ORF">QBC46DRAFT_360162</name>
</gene>
<evidence type="ECO:0000256" key="6">
    <source>
        <dbReference type="ARBA" id="ARBA00047928"/>
    </source>
</evidence>
<evidence type="ECO:0000256" key="8">
    <source>
        <dbReference type="RuleBase" id="RU000589"/>
    </source>
</evidence>
<sequence>MKSPRVLPLPLSAVNALSTAASTTSQCIFIYPGTYTEQVLVPARSAQLSIYGYTADTTSYTGNQVTITSSKSQADGLSNDETATLRVKSANLKLYNINVNNGYGKGSQAVALSAYADSGYYGCQFTGYQDTLLAQRGTQLYAKCLIQGATDFIFGYITASGRSASTDPNYYVFNGGTISSSSSSSSAAAVASGTYYLGRPWAAYARVVFQRTSMSSRSGILSILGSGYTSAGWYDGSYM</sequence>
<evidence type="ECO:0000256" key="3">
    <source>
        <dbReference type="ARBA" id="ARBA00013229"/>
    </source>
</evidence>
<evidence type="ECO:0000313" key="11">
    <source>
        <dbReference type="Proteomes" id="UP001303473"/>
    </source>
</evidence>
<comment type="pathway">
    <text evidence="1 8">Glycan metabolism; pectin degradation; 2-dehydro-3-deoxy-D-gluconate from pectin: step 1/5.</text>
</comment>
<keyword evidence="8" id="KW-0961">Cell wall biogenesis/degradation</keyword>
<dbReference type="InterPro" id="IPR011050">
    <property type="entry name" value="Pectin_lyase_fold/virulence"/>
</dbReference>
<evidence type="ECO:0000256" key="2">
    <source>
        <dbReference type="ARBA" id="ARBA00008891"/>
    </source>
</evidence>
<evidence type="ECO:0000256" key="5">
    <source>
        <dbReference type="ARBA" id="ARBA00023085"/>
    </source>
</evidence>
<accession>A0AAN6SA63</accession>
<dbReference type="EC" id="3.1.1.11" evidence="3 8"/>
<dbReference type="Pfam" id="PF01095">
    <property type="entry name" value="Pectinesterase"/>
    <property type="match status" value="1"/>
</dbReference>
<comment type="catalytic activity">
    <reaction evidence="6 8">
        <text>[(1-&gt;4)-alpha-D-galacturonosyl methyl ester](n) + n H2O = [(1-&gt;4)-alpha-D-galacturonosyl](n) + n methanol + n H(+)</text>
        <dbReference type="Rhea" id="RHEA:22380"/>
        <dbReference type="Rhea" id="RHEA-COMP:14570"/>
        <dbReference type="Rhea" id="RHEA-COMP:14573"/>
        <dbReference type="ChEBI" id="CHEBI:15377"/>
        <dbReference type="ChEBI" id="CHEBI:15378"/>
        <dbReference type="ChEBI" id="CHEBI:17790"/>
        <dbReference type="ChEBI" id="CHEBI:140522"/>
        <dbReference type="ChEBI" id="CHEBI:140523"/>
        <dbReference type="EC" id="3.1.1.11"/>
    </reaction>
</comment>
<dbReference type="EMBL" id="MU853754">
    <property type="protein sequence ID" value="KAK3945486.1"/>
    <property type="molecule type" value="Genomic_DNA"/>
</dbReference>
<dbReference type="PANTHER" id="PTHR31321:SF127">
    <property type="entry name" value="PECTINESTERASE"/>
    <property type="match status" value="1"/>
</dbReference>
<evidence type="ECO:0000256" key="4">
    <source>
        <dbReference type="ARBA" id="ARBA00022801"/>
    </source>
</evidence>
<dbReference type="AlphaFoldDB" id="A0AAN6SA63"/>
<dbReference type="Proteomes" id="UP001303473">
    <property type="component" value="Unassembled WGS sequence"/>
</dbReference>
<keyword evidence="5 8" id="KW-0063">Aspartyl esterase</keyword>
<comment type="caution">
    <text evidence="10">The sequence shown here is derived from an EMBL/GenBank/DDBJ whole genome shotgun (WGS) entry which is preliminary data.</text>
</comment>
<dbReference type="GO" id="GO:0005576">
    <property type="term" value="C:extracellular region"/>
    <property type="evidence" value="ECO:0007669"/>
    <property type="project" value="UniProtKB-SubCell"/>
</dbReference>
<evidence type="ECO:0000259" key="9">
    <source>
        <dbReference type="Pfam" id="PF01095"/>
    </source>
</evidence>
<proteinExistence type="inferred from homology"/>
<comment type="subcellular location">
    <subcellularLocation>
        <location evidence="8">Secreted</location>
    </subcellularLocation>
</comment>
<feature type="active site" evidence="7">
    <location>
        <position position="151"/>
    </location>
</feature>
<dbReference type="Gene3D" id="2.160.20.10">
    <property type="entry name" value="Single-stranded right-handed beta-helix, Pectin lyase-like"/>
    <property type="match status" value="1"/>
</dbReference>